<dbReference type="AlphaFoldDB" id="A0A7Y0Q2G6"/>
<feature type="domain" description="PRC-barrel" evidence="1">
    <location>
        <begin position="89"/>
        <end position="151"/>
    </location>
</feature>
<gene>
    <name evidence="2" type="ORF">HIJ39_08990</name>
</gene>
<dbReference type="Gene3D" id="2.30.30.240">
    <property type="entry name" value="PRC-barrel domain"/>
    <property type="match status" value="1"/>
</dbReference>
<sequence>MVSGWHVTHLPVRLAGQHHARQLVEEVVVSWDELRVTGFVLTPRLLSSWFLIADEETVSVSTTGVVAASRQPLERRTRRWRKQVVRMQRSMRGRPVVDQWGRLQGRLKDVLFDESSFRLVSLVVSRGILGDLLSGALIVPISELTEVAPGAIKISAPGEPFQ</sequence>
<dbReference type="Pfam" id="PF05239">
    <property type="entry name" value="PRC"/>
    <property type="match status" value="1"/>
</dbReference>
<organism evidence="2 3">
    <name type="scientific">Sulfobacillus harzensis</name>
    <dbReference type="NCBI Taxonomy" id="2729629"/>
    <lineage>
        <taxon>Bacteria</taxon>
        <taxon>Bacillati</taxon>
        <taxon>Bacillota</taxon>
        <taxon>Clostridia</taxon>
        <taxon>Eubacteriales</taxon>
        <taxon>Clostridiales Family XVII. Incertae Sedis</taxon>
        <taxon>Sulfobacillus</taxon>
    </lineage>
</organism>
<evidence type="ECO:0000259" key="1">
    <source>
        <dbReference type="Pfam" id="PF05239"/>
    </source>
</evidence>
<comment type="caution">
    <text evidence="2">The sequence shown here is derived from an EMBL/GenBank/DDBJ whole genome shotgun (WGS) entry which is preliminary data.</text>
</comment>
<reference evidence="2 3" key="1">
    <citation type="submission" date="2020-04" db="EMBL/GenBank/DDBJ databases">
        <authorList>
            <person name="Zhang R."/>
            <person name="Schippers A."/>
        </authorList>
    </citation>
    <scope>NUCLEOTIDE SEQUENCE [LARGE SCALE GENOMIC DNA]</scope>
    <source>
        <strain evidence="2 3">DSM 109850</strain>
    </source>
</reference>
<dbReference type="EMBL" id="JABBVZ010000024">
    <property type="protein sequence ID" value="NMP22487.1"/>
    <property type="molecule type" value="Genomic_DNA"/>
</dbReference>
<dbReference type="Proteomes" id="UP000533476">
    <property type="component" value="Unassembled WGS sequence"/>
</dbReference>
<protein>
    <recommendedName>
        <fullName evidence="1">PRC-barrel domain-containing protein</fullName>
    </recommendedName>
</protein>
<proteinExistence type="predicted"/>
<dbReference type="RefSeq" id="WP_169098854.1">
    <property type="nucleotide sequence ID" value="NZ_JABBVZ010000024.1"/>
</dbReference>
<accession>A0A7Y0Q2G6</accession>
<dbReference type="InterPro" id="IPR011033">
    <property type="entry name" value="PRC_barrel-like_sf"/>
</dbReference>
<dbReference type="InterPro" id="IPR027275">
    <property type="entry name" value="PRC-brl_dom"/>
</dbReference>
<keyword evidence="3" id="KW-1185">Reference proteome</keyword>
<evidence type="ECO:0000313" key="3">
    <source>
        <dbReference type="Proteomes" id="UP000533476"/>
    </source>
</evidence>
<dbReference type="SUPFAM" id="SSF50346">
    <property type="entry name" value="PRC-barrel domain"/>
    <property type="match status" value="1"/>
</dbReference>
<evidence type="ECO:0000313" key="2">
    <source>
        <dbReference type="EMBL" id="NMP22487.1"/>
    </source>
</evidence>
<name>A0A7Y0Q2G6_9FIRM</name>